<keyword evidence="6" id="KW-0999">Mitochondrion inner membrane</keyword>
<comment type="caution">
    <text evidence="12">The sequence shown here is derived from an EMBL/GenBank/DDBJ whole genome shotgun (WGS) entry which is preliminary data.</text>
</comment>
<evidence type="ECO:0000256" key="10">
    <source>
        <dbReference type="SAM" id="MobiDB-lite"/>
    </source>
</evidence>
<keyword evidence="8" id="KW-0496">Mitochondrion</keyword>
<dbReference type="AlphaFoldDB" id="A0A9P8C7A9"/>
<gene>
    <name evidence="12" type="ORF">BJ875DRAFT_482615</name>
</gene>
<keyword evidence="13" id="KW-1185">Reference proteome</keyword>
<dbReference type="Proteomes" id="UP000824998">
    <property type="component" value="Unassembled WGS sequence"/>
</dbReference>
<feature type="region of interest" description="Disordered" evidence="10">
    <location>
        <begin position="60"/>
        <end position="115"/>
    </location>
</feature>
<organism evidence="12 13">
    <name type="scientific">Amylocarpus encephaloides</name>
    <dbReference type="NCBI Taxonomy" id="45428"/>
    <lineage>
        <taxon>Eukaryota</taxon>
        <taxon>Fungi</taxon>
        <taxon>Dikarya</taxon>
        <taxon>Ascomycota</taxon>
        <taxon>Pezizomycotina</taxon>
        <taxon>Leotiomycetes</taxon>
        <taxon>Helotiales</taxon>
        <taxon>Helotiales incertae sedis</taxon>
        <taxon>Amylocarpus</taxon>
    </lineage>
</organism>
<keyword evidence="5" id="KW-0679">Respiratory chain</keyword>
<dbReference type="Gene3D" id="3.40.30.10">
    <property type="entry name" value="Glutaredoxin"/>
    <property type="match status" value="1"/>
</dbReference>
<dbReference type="Pfam" id="PF05047">
    <property type="entry name" value="L51_S25_CI-B8"/>
    <property type="match status" value="1"/>
</dbReference>
<evidence type="ECO:0000256" key="4">
    <source>
        <dbReference type="ARBA" id="ARBA00022448"/>
    </source>
</evidence>
<dbReference type="InterPro" id="IPR036249">
    <property type="entry name" value="Thioredoxin-like_sf"/>
</dbReference>
<evidence type="ECO:0000256" key="8">
    <source>
        <dbReference type="ARBA" id="ARBA00023128"/>
    </source>
</evidence>
<name>A0A9P8C7A9_9HELO</name>
<comment type="function">
    <text evidence="1">Accessory subunit of the mitochondrial membrane respiratory chain NADH dehydrogenase (Complex I), that is believed not to be involved in catalysis. Complex I functions in the transfer of electrons from NADH to the respiratory chain. The immediate electron acceptor for the enzyme is believed to be ubiquinone.</text>
</comment>
<dbReference type="PANTHER" id="PTHR12878">
    <property type="entry name" value="NADH-UBIQUINONE OXIDOREDUCTASE B8 SUBUNIT"/>
    <property type="match status" value="1"/>
</dbReference>
<comment type="similarity">
    <text evidence="3">Belongs to the complex I NDUFA2 subunit family.</text>
</comment>
<comment type="subcellular location">
    <subcellularLocation>
        <location evidence="2">Mitochondrion inner membrane</location>
        <topology evidence="2">Peripheral membrane protein</topology>
        <orientation evidence="2">Matrix side</orientation>
    </subcellularLocation>
</comment>
<dbReference type="GO" id="GO:0005743">
    <property type="term" value="C:mitochondrial inner membrane"/>
    <property type="evidence" value="ECO:0007669"/>
    <property type="project" value="UniProtKB-SubCell"/>
</dbReference>
<dbReference type="PANTHER" id="PTHR12878:SF0">
    <property type="entry name" value="NADH DEHYDROGENASE [UBIQUINONE] 1 ALPHA SUBCOMPLEX SUBUNIT 2"/>
    <property type="match status" value="1"/>
</dbReference>
<proteinExistence type="inferred from homology"/>
<evidence type="ECO:0000313" key="13">
    <source>
        <dbReference type="Proteomes" id="UP000824998"/>
    </source>
</evidence>
<evidence type="ECO:0000256" key="1">
    <source>
        <dbReference type="ARBA" id="ARBA00003195"/>
    </source>
</evidence>
<dbReference type="PIRSF" id="PIRSF005822">
    <property type="entry name" value="NDUA2"/>
    <property type="match status" value="1"/>
</dbReference>
<keyword evidence="4" id="KW-0813">Transport</keyword>
<feature type="compositionally biased region" description="Basic and acidic residues" evidence="10">
    <location>
        <begin position="88"/>
        <end position="107"/>
    </location>
</feature>
<evidence type="ECO:0000259" key="11">
    <source>
        <dbReference type="SMART" id="SM00916"/>
    </source>
</evidence>
<evidence type="ECO:0000256" key="2">
    <source>
        <dbReference type="ARBA" id="ARBA00004443"/>
    </source>
</evidence>
<keyword evidence="9" id="KW-0472">Membrane</keyword>
<accession>A0A9P8C7A9</accession>
<evidence type="ECO:0000256" key="9">
    <source>
        <dbReference type="ARBA" id="ARBA00023136"/>
    </source>
</evidence>
<evidence type="ECO:0000256" key="6">
    <source>
        <dbReference type="ARBA" id="ARBA00022792"/>
    </source>
</evidence>
<sequence>MSAKYAFSQTLKEVRFLFCQTGEKSASTRTFLARAYPTMKKSNPNTPIMLREAAGTSPKVYARFGQSPGPHASPSHDSLFKKAGARFGQEKSESLSGLSDKEIEERVTGLVKSGI</sequence>
<dbReference type="SMART" id="SM00916">
    <property type="entry name" value="L51_S25_CI-B8"/>
    <property type="match status" value="1"/>
</dbReference>
<dbReference type="InterPro" id="IPR016464">
    <property type="entry name" value="NADH_Ub_cplx-1_asu_su-2"/>
</dbReference>
<dbReference type="OrthoDB" id="10250268at2759"/>
<evidence type="ECO:0000313" key="12">
    <source>
        <dbReference type="EMBL" id="KAG9236097.1"/>
    </source>
</evidence>
<dbReference type="InterPro" id="IPR007741">
    <property type="entry name" value="Ribosomal_mL43/mS25/NADH_DH"/>
</dbReference>
<dbReference type="EMBL" id="MU251415">
    <property type="protein sequence ID" value="KAG9236097.1"/>
    <property type="molecule type" value="Genomic_DNA"/>
</dbReference>
<evidence type="ECO:0000256" key="7">
    <source>
        <dbReference type="ARBA" id="ARBA00022982"/>
    </source>
</evidence>
<protein>
    <submittedName>
        <fullName evidence="12">NADH-ubiquinone oxidoreductase 10.5 kDa subunit</fullName>
    </submittedName>
</protein>
<feature type="domain" description="Ribosomal protein/NADH dehydrogenase" evidence="11">
    <location>
        <begin position="20"/>
        <end position="114"/>
    </location>
</feature>
<evidence type="ECO:0000256" key="3">
    <source>
        <dbReference type="ARBA" id="ARBA00008939"/>
    </source>
</evidence>
<dbReference type="SUPFAM" id="SSF52833">
    <property type="entry name" value="Thioredoxin-like"/>
    <property type="match status" value="1"/>
</dbReference>
<reference evidence="12" key="1">
    <citation type="journal article" date="2021" name="IMA Fungus">
        <title>Genomic characterization of three marine fungi, including Emericellopsis atlantica sp. nov. with signatures of a generalist lifestyle and marine biomass degradation.</title>
        <authorList>
            <person name="Hagestad O.C."/>
            <person name="Hou L."/>
            <person name="Andersen J.H."/>
            <person name="Hansen E.H."/>
            <person name="Altermark B."/>
            <person name="Li C."/>
            <person name="Kuhnert E."/>
            <person name="Cox R.J."/>
            <person name="Crous P.W."/>
            <person name="Spatafora J.W."/>
            <person name="Lail K."/>
            <person name="Amirebrahimi M."/>
            <person name="Lipzen A."/>
            <person name="Pangilinan J."/>
            <person name="Andreopoulos W."/>
            <person name="Hayes R.D."/>
            <person name="Ng V."/>
            <person name="Grigoriev I.V."/>
            <person name="Jackson S.A."/>
            <person name="Sutton T.D.S."/>
            <person name="Dobson A.D.W."/>
            <person name="Rama T."/>
        </authorList>
    </citation>
    <scope>NUCLEOTIDE SEQUENCE</scope>
    <source>
        <strain evidence="12">TRa018bII</strain>
    </source>
</reference>
<evidence type="ECO:0000256" key="5">
    <source>
        <dbReference type="ARBA" id="ARBA00022660"/>
    </source>
</evidence>
<keyword evidence="7" id="KW-0249">Electron transport</keyword>